<dbReference type="Proteomes" id="UP000663881">
    <property type="component" value="Unassembled WGS sequence"/>
</dbReference>
<evidence type="ECO:0000313" key="4">
    <source>
        <dbReference type="EMBL" id="CAF3849632.1"/>
    </source>
</evidence>
<reference evidence="1" key="1">
    <citation type="submission" date="2021-02" db="EMBL/GenBank/DDBJ databases">
        <authorList>
            <person name="Nowell W R."/>
        </authorList>
    </citation>
    <scope>NUCLEOTIDE SEQUENCE</scope>
</reference>
<dbReference type="InterPro" id="IPR036322">
    <property type="entry name" value="WD40_repeat_dom_sf"/>
</dbReference>
<dbReference type="Proteomes" id="UP000663832">
    <property type="component" value="Unassembled WGS sequence"/>
</dbReference>
<proteinExistence type="predicted"/>
<keyword evidence="5" id="KW-1185">Reference proteome</keyword>
<dbReference type="EMBL" id="CAJNOM010000343">
    <property type="protein sequence ID" value="CAF1375674.1"/>
    <property type="molecule type" value="Genomic_DNA"/>
</dbReference>
<organism evidence="1 6">
    <name type="scientific">Adineta steineri</name>
    <dbReference type="NCBI Taxonomy" id="433720"/>
    <lineage>
        <taxon>Eukaryota</taxon>
        <taxon>Metazoa</taxon>
        <taxon>Spiralia</taxon>
        <taxon>Gnathifera</taxon>
        <taxon>Rotifera</taxon>
        <taxon>Eurotatoria</taxon>
        <taxon>Bdelloidea</taxon>
        <taxon>Adinetida</taxon>
        <taxon>Adinetidae</taxon>
        <taxon>Adineta</taxon>
    </lineage>
</organism>
<name>A0A813R0L6_9BILA</name>
<sequence>MSQQCAVPKCHRQSRWLCDCCQENLCLQHINEHNAALISQLNPLADEINVLDDRLKSIHTQHALGDCRRKLEKWRDDCYEKIDTFFNQKFQELDRLVHEKVAEQREKLNRIQTKVAELIRAQETTRKDIVALTSTVRQLGRTIDKIEQTCFTISTRPLVIDNTLVVIKEKADQEPCVSTLSPVYKTINRSAGSYALASNDRYLLIHQQPNLCLVDQEMNIVKQTLWSYDAIYDMCWSSTLNRFIVIEENDVLLIDENTMTIDNVQTIETGLWLSCTCSNTSLFLSTGERASSIKEYRLLPTIQLVRELKTPHTCSRDEVISGVVYNNGKLALIIVNITKKTLRIESRDAETLNRIWSLKLDIVCNQNRKFGCCALRSDEWLVADYETKRLMYITKDGKVKKTIEYAPDPYHVSLFGPNILAVSTKNDIRMHKI</sequence>
<dbReference type="EMBL" id="CAJNON010000315">
    <property type="protein sequence ID" value="CAF1190254.1"/>
    <property type="molecule type" value="Genomic_DNA"/>
</dbReference>
<dbReference type="SUPFAM" id="SSF50978">
    <property type="entry name" value="WD40 repeat-like"/>
    <property type="match status" value="1"/>
</dbReference>
<comment type="caution">
    <text evidence="1">The sequence shown here is derived from an EMBL/GenBank/DDBJ whole genome shotgun (WGS) entry which is preliminary data.</text>
</comment>
<evidence type="ECO:0000313" key="1">
    <source>
        <dbReference type="EMBL" id="CAF0774755.1"/>
    </source>
</evidence>
<evidence type="ECO:0000313" key="5">
    <source>
        <dbReference type="Proteomes" id="UP000663832"/>
    </source>
</evidence>
<dbReference type="Proteomes" id="UP000663877">
    <property type="component" value="Unassembled WGS sequence"/>
</dbReference>
<dbReference type="Proteomes" id="UP000663891">
    <property type="component" value="Unassembled WGS sequence"/>
</dbReference>
<evidence type="ECO:0000313" key="6">
    <source>
        <dbReference type="Proteomes" id="UP000663877"/>
    </source>
</evidence>
<evidence type="ECO:0000313" key="2">
    <source>
        <dbReference type="EMBL" id="CAF1190254.1"/>
    </source>
</evidence>
<protein>
    <submittedName>
        <fullName evidence="1">Uncharacterized protein</fullName>
    </submittedName>
</protein>
<dbReference type="EMBL" id="CAJOAY010001490">
    <property type="protein sequence ID" value="CAF3849632.1"/>
    <property type="molecule type" value="Genomic_DNA"/>
</dbReference>
<gene>
    <name evidence="1" type="ORF">BJG266_LOCUS3775</name>
    <name evidence="4" type="ORF">OKA104_LOCUS21420</name>
    <name evidence="3" type="ORF">QVE165_LOCUS35360</name>
    <name evidence="2" type="ORF">VCS650_LOCUS25012</name>
</gene>
<accession>A0A813R0L6</accession>
<dbReference type="OrthoDB" id="10033105at2759"/>
<dbReference type="AlphaFoldDB" id="A0A813R0L6"/>
<dbReference type="EMBL" id="CAJNOI010000009">
    <property type="protein sequence ID" value="CAF0774755.1"/>
    <property type="molecule type" value="Genomic_DNA"/>
</dbReference>
<evidence type="ECO:0000313" key="3">
    <source>
        <dbReference type="EMBL" id="CAF1375674.1"/>
    </source>
</evidence>